<dbReference type="RefSeq" id="WP_208058574.1">
    <property type="nucleotide sequence ID" value="NZ_JAGDYP010000004.1"/>
</dbReference>
<protein>
    <submittedName>
        <fullName evidence="1">Uncharacterized protein</fullName>
    </submittedName>
</protein>
<dbReference type="EMBL" id="JAGDYP010000004">
    <property type="protein sequence ID" value="MBO1884001.1"/>
    <property type="molecule type" value="Genomic_DNA"/>
</dbReference>
<sequence length="69" mass="7961">MNFELGVKKRLSFPYIPLIFVIYSLRQLADFPSLILRLSFAYPSLILRLSFAEPSLKVWQILNCELGGI</sequence>
<proteinExistence type="predicted"/>
<evidence type="ECO:0000313" key="2">
    <source>
        <dbReference type="Proteomes" id="UP000681610"/>
    </source>
</evidence>
<dbReference type="Proteomes" id="UP000681610">
    <property type="component" value="Unassembled WGS sequence"/>
</dbReference>
<comment type="caution">
    <text evidence="1">The sequence shown here is derived from an EMBL/GenBank/DDBJ whole genome shotgun (WGS) entry which is preliminary data.</text>
</comment>
<organism evidence="1 2">
    <name type="scientific">Capnocytophaga bilenii</name>
    <dbReference type="NCBI Taxonomy" id="2819369"/>
    <lineage>
        <taxon>Bacteria</taxon>
        <taxon>Pseudomonadati</taxon>
        <taxon>Bacteroidota</taxon>
        <taxon>Flavobacteriia</taxon>
        <taxon>Flavobacteriales</taxon>
        <taxon>Flavobacteriaceae</taxon>
        <taxon>Capnocytophaga</taxon>
    </lineage>
</organism>
<name>A0ABS3PXG1_9FLAO</name>
<accession>A0ABS3PXG1</accession>
<keyword evidence="2" id="KW-1185">Reference proteome</keyword>
<evidence type="ECO:0000313" key="1">
    <source>
        <dbReference type="EMBL" id="MBO1884001.1"/>
    </source>
</evidence>
<gene>
    <name evidence="1" type="ORF">J4N46_06150</name>
</gene>
<reference evidence="1 2" key="1">
    <citation type="submission" date="2021-03" db="EMBL/GenBank/DDBJ databases">
        <title>Isolation and description of Capnocytophaga bilenii sp. nov., a novel Capnocytophaga species, isolated from a gingivitis subject.</title>
        <authorList>
            <person name="Antezack A."/>
            <person name="Monnet-Corti V."/>
            <person name="La Scola B."/>
        </authorList>
    </citation>
    <scope>NUCLEOTIDE SEQUENCE [LARGE SCALE GENOMIC DNA]</scope>
    <source>
        <strain evidence="1 2">Marseille-Q4570</strain>
    </source>
</reference>